<keyword evidence="2" id="KW-1185">Reference proteome</keyword>
<organism evidence="1 2">
    <name type="scientific">Porphyra umbilicalis</name>
    <name type="common">Purple laver</name>
    <name type="synonym">Red alga</name>
    <dbReference type="NCBI Taxonomy" id="2786"/>
    <lineage>
        <taxon>Eukaryota</taxon>
        <taxon>Rhodophyta</taxon>
        <taxon>Bangiophyceae</taxon>
        <taxon>Bangiales</taxon>
        <taxon>Bangiaceae</taxon>
        <taxon>Porphyra</taxon>
    </lineage>
</organism>
<dbReference type="Proteomes" id="UP000218209">
    <property type="component" value="Unassembled WGS sequence"/>
</dbReference>
<evidence type="ECO:0000313" key="1">
    <source>
        <dbReference type="EMBL" id="OSX78259.1"/>
    </source>
</evidence>
<sequence length="100" mass="11350">MVVARVTPGAVGWHLRRLHWSRKARVRRNGLRGLPPWPRQWRYRRLEQAPGSARRDHAGLLDEGVVAVPSVLYHGGGGGVARWVGAEHAARVWRWLPSPR</sequence>
<gene>
    <name evidence="1" type="ORF">BU14_0113s0004</name>
</gene>
<accession>A0A1X6PBG2</accession>
<dbReference type="EMBL" id="KV918816">
    <property type="protein sequence ID" value="OSX78259.1"/>
    <property type="molecule type" value="Genomic_DNA"/>
</dbReference>
<dbReference type="AlphaFoldDB" id="A0A1X6PBG2"/>
<reference evidence="1 2" key="1">
    <citation type="submission" date="2017-03" db="EMBL/GenBank/DDBJ databases">
        <title>WGS assembly of Porphyra umbilicalis.</title>
        <authorList>
            <person name="Brawley S.H."/>
            <person name="Blouin N.A."/>
            <person name="Ficko-Blean E."/>
            <person name="Wheeler G.L."/>
            <person name="Lohr M."/>
            <person name="Goodson H.V."/>
            <person name="Jenkins J.W."/>
            <person name="Blaby-Haas C.E."/>
            <person name="Helliwell K.E."/>
            <person name="Chan C."/>
            <person name="Marriage T."/>
            <person name="Bhattacharya D."/>
            <person name="Klein A.S."/>
            <person name="Badis Y."/>
            <person name="Brodie J."/>
            <person name="Cao Y."/>
            <person name="Collen J."/>
            <person name="Dittami S.M."/>
            <person name="Gachon C.M."/>
            <person name="Green B.R."/>
            <person name="Karpowicz S."/>
            <person name="Kim J.W."/>
            <person name="Kudahl U."/>
            <person name="Lin S."/>
            <person name="Michel G."/>
            <person name="Mittag M."/>
            <person name="Olson B.J."/>
            <person name="Pangilinan J."/>
            <person name="Peng Y."/>
            <person name="Qiu H."/>
            <person name="Shu S."/>
            <person name="Singer J.T."/>
            <person name="Smith A.G."/>
            <person name="Sprecher B.N."/>
            <person name="Wagner V."/>
            <person name="Wang W."/>
            <person name="Wang Z.-Y."/>
            <person name="Yan J."/>
            <person name="Yarish C."/>
            <person name="Zoeuner-Riek S."/>
            <person name="Zhuang Y."/>
            <person name="Zou Y."/>
            <person name="Lindquist E.A."/>
            <person name="Grimwood J."/>
            <person name="Barry K."/>
            <person name="Rokhsar D.S."/>
            <person name="Schmutz J."/>
            <person name="Stiller J.W."/>
            <person name="Grossman A.R."/>
            <person name="Prochnik S.E."/>
        </authorList>
    </citation>
    <scope>NUCLEOTIDE SEQUENCE [LARGE SCALE GENOMIC DNA]</scope>
    <source>
        <strain evidence="1">4086291</strain>
    </source>
</reference>
<name>A0A1X6PBG2_PORUM</name>
<proteinExistence type="predicted"/>
<protein>
    <submittedName>
        <fullName evidence="1">Uncharacterized protein</fullName>
    </submittedName>
</protein>
<evidence type="ECO:0000313" key="2">
    <source>
        <dbReference type="Proteomes" id="UP000218209"/>
    </source>
</evidence>